<reference evidence="1 2" key="1">
    <citation type="submission" date="2018-01" db="EMBL/GenBank/DDBJ databases">
        <title>The complete genome sequence of Chromatium okenii LaCa, a purple sulfur bacterium with a turbulent life.</title>
        <authorList>
            <person name="Luedin S.M."/>
            <person name="Liechti N."/>
            <person name="Storelli N."/>
            <person name="Danza F."/>
            <person name="Wittwer M."/>
            <person name="Pothier J.F."/>
            <person name="Tonolla M.A."/>
        </authorList>
    </citation>
    <scope>NUCLEOTIDE SEQUENCE [LARGE SCALE GENOMIC DNA]</scope>
    <source>
        <strain evidence="1 2">LaCa</strain>
    </source>
</reference>
<organism evidence="1 2">
    <name type="scientific">Chromatium okenii</name>
    <dbReference type="NCBI Taxonomy" id="61644"/>
    <lineage>
        <taxon>Bacteria</taxon>
        <taxon>Pseudomonadati</taxon>
        <taxon>Pseudomonadota</taxon>
        <taxon>Gammaproteobacteria</taxon>
        <taxon>Chromatiales</taxon>
        <taxon>Chromatiaceae</taxon>
        <taxon>Chromatium</taxon>
    </lineage>
</organism>
<sequence length="63" mass="7364">MNHDQDFYQWSINCAEQLRTSHLAGLDLIRIAEEIEDMGRSEKHALASHFHTRNRFTGCNFSN</sequence>
<keyword evidence="2" id="KW-1185">Reference proteome</keyword>
<evidence type="ECO:0000313" key="2">
    <source>
        <dbReference type="Proteomes" id="UP000239936"/>
    </source>
</evidence>
<dbReference type="EMBL" id="PPGH01000037">
    <property type="protein sequence ID" value="PQJ95499.1"/>
    <property type="molecule type" value="Genomic_DNA"/>
</dbReference>
<proteinExistence type="predicted"/>
<dbReference type="Gene3D" id="1.20.1220.20">
    <property type="entry name" value="Uncharcterised protein PF01724"/>
    <property type="match status" value="1"/>
</dbReference>
<dbReference type="OrthoDB" id="5766125at2"/>
<dbReference type="RefSeq" id="WP_105074521.1">
    <property type="nucleotide sequence ID" value="NZ_PPGH01000037.1"/>
</dbReference>
<accession>A0A2S7XP35</accession>
<name>A0A2S7XP35_9GAMM</name>
<comment type="caution">
    <text evidence="1">The sequence shown here is derived from an EMBL/GenBank/DDBJ whole genome shotgun (WGS) entry which is preliminary data.</text>
</comment>
<protein>
    <recommendedName>
        <fullName evidence="3">DUF29 domain-containing protein</fullName>
    </recommendedName>
</protein>
<dbReference type="Proteomes" id="UP000239936">
    <property type="component" value="Unassembled WGS sequence"/>
</dbReference>
<evidence type="ECO:0000313" key="1">
    <source>
        <dbReference type="EMBL" id="PQJ95499.1"/>
    </source>
</evidence>
<evidence type="ECO:0008006" key="3">
    <source>
        <dbReference type="Google" id="ProtNLM"/>
    </source>
</evidence>
<dbReference type="Pfam" id="PF01724">
    <property type="entry name" value="DUF29"/>
    <property type="match status" value="1"/>
</dbReference>
<gene>
    <name evidence="1" type="ORF">CXB77_15085</name>
</gene>
<dbReference type="AlphaFoldDB" id="A0A2S7XP35"/>